<dbReference type="AlphaFoldDB" id="Q6H0Y0"/>
<name>Q6H0Y0_9CREN</name>
<evidence type="ECO:0000313" key="1">
    <source>
        <dbReference type="EMBL" id="AAT46515.1"/>
    </source>
</evidence>
<sequence>MIVLRTKDKHLIKRIIKIAERRNDMDLEITIYSDNMALLAALLSKYKLEKIKIK</sequence>
<organism evidence="1">
    <name type="scientific">Sulfolobus tengchongensis</name>
    <dbReference type="NCBI Taxonomy" id="207809"/>
    <lineage>
        <taxon>Archaea</taxon>
        <taxon>Thermoproteota</taxon>
        <taxon>Thermoprotei</taxon>
        <taxon>Sulfolobales</taxon>
        <taxon>Sulfolobaceae</taxon>
        <taxon>Sulfolobus</taxon>
    </lineage>
</organism>
<reference evidence="1" key="1">
    <citation type="submission" date="2004-01" db="EMBL/GenBank/DDBJ databases">
        <title>Plasmid pTC and its variants of hyperthermoacidophilic archaeon Sulfolobus tengchongensis.</title>
        <authorList>
            <person name="Xiang X."/>
            <person name="Huang L."/>
        </authorList>
    </citation>
    <scope>NUCLEOTIDE SEQUENCE</scope>
    <source>
        <plasmid evidence="1">pTC</plasmid>
    </source>
</reference>
<proteinExistence type="predicted"/>
<protein>
    <submittedName>
        <fullName evidence="1">Uncharacterized protein</fullName>
    </submittedName>
</protein>
<keyword evidence="1" id="KW-0614">Plasmid</keyword>
<geneLocation type="plasmid" evidence="1">
    <name>pTC</name>
</geneLocation>
<accession>Q6H0Y0</accession>
<dbReference type="EMBL" id="AY517480">
    <property type="protein sequence ID" value="AAT46515.1"/>
    <property type="molecule type" value="Genomic_DNA"/>
</dbReference>